<evidence type="ECO:0000313" key="3">
    <source>
        <dbReference type="EMBL" id="AQV98346.1"/>
    </source>
</evidence>
<dbReference type="RefSeq" id="WP_078200617.1">
    <property type="nucleotide sequence ID" value="NZ_CP017758.1"/>
</dbReference>
<accession>A0A1U9V042</accession>
<sequence>MMSRRTCLQWLPMLAALPLSALAQAYPSHPVRLIVPLSPGSGTDVVARYMSAELAKALGGSFVVENRMGASGIIGTDFVVKAPADGYTILFNYAAHYSNQFVEKTPYDAVSDFAPVARLASSAMVLVTAANSPFRTVQDLIAAAKRKPGGLSYGSPGSGTTPQMAAALMSSMAGIRMTHIPYKAPAQVVVDVAGGQLDVGFGGVATSLPLVKAGRLRVLAVTSKQRSGYFPDAPTLDEAGLKGYEMVTPIWAFARHGTPQAIVAQLSDVMTRAAAAPAFKAFCASQGLEVDIQDAARARASAPAELERWKKLVALAEKKESGL</sequence>
<evidence type="ECO:0000256" key="1">
    <source>
        <dbReference type="ARBA" id="ARBA00006987"/>
    </source>
</evidence>
<name>A0A1U9V042_CUPNE</name>
<dbReference type="PIRSF" id="PIRSF017082">
    <property type="entry name" value="YflP"/>
    <property type="match status" value="1"/>
</dbReference>
<dbReference type="OrthoDB" id="8959453at2"/>
<feature type="signal peptide" evidence="2">
    <location>
        <begin position="1"/>
        <end position="23"/>
    </location>
</feature>
<evidence type="ECO:0000256" key="2">
    <source>
        <dbReference type="SAM" id="SignalP"/>
    </source>
</evidence>
<dbReference type="EMBL" id="CP017758">
    <property type="protein sequence ID" value="AQV98346.1"/>
    <property type="molecule type" value="Genomic_DNA"/>
</dbReference>
<comment type="similarity">
    <text evidence="1">Belongs to the UPF0065 (bug) family.</text>
</comment>
<gene>
    <name evidence="3" type="ORF">BJN34_31220</name>
</gene>
<dbReference type="Gene3D" id="3.40.190.150">
    <property type="entry name" value="Bordetella uptake gene, domain 1"/>
    <property type="match status" value="1"/>
</dbReference>
<evidence type="ECO:0000313" key="4">
    <source>
        <dbReference type="Proteomes" id="UP000189627"/>
    </source>
</evidence>
<organism evidence="3 4">
    <name type="scientific">Cupriavidus necator</name>
    <name type="common">Alcaligenes eutrophus</name>
    <name type="synonym">Ralstonia eutropha</name>
    <dbReference type="NCBI Taxonomy" id="106590"/>
    <lineage>
        <taxon>Bacteria</taxon>
        <taxon>Pseudomonadati</taxon>
        <taxon>Pseudomonadota</taxon>
        <taxon>Betaproteobacteria</taxon>
        <taxon>Burkholderiales</taxon>
        <taxon>Burkholderiaceae</taxon>
        <taxon>Cupriavidus</taxon>
    </lineage>
</organism>
<dbReference type="Pfam" id="PF03401">
    <property type="entry name" value="TctC"/>
    <property type="match status" value="1"/>
</dbReference>
<proteinExistence type="inferred from homology"/>
<dbReference type="AlphaFoldDB" id="A0A1U9V042"/>
<dbReference type="SUPFAM" id="SSF53850">
    <property type="entry name" value="Periplasmic binding protein-like II"/>
    <property type="match status" value="1"/>
</dbReference>
<reference evidence="4" key="1">
    <citation type="submission" date="2017-02" db="EMBL/GenBank/DDBJ databases">
        <title>Complete genome sequence of Cupriavidus necator strain NH9, a 3-chlorobenzoate degrader.</title>
        <authorList>
            <person name="Moriuchi R."/>
            <person name="Dohra H."/>
            <person name="Ogawa N."/>
        </authorList>
    </citation>
    <scope>NUCLEOTIDE SEQUENCE [LARGE SCALE GENOMIC DNA]</scope>
    <source>
        <strain evidence="4">NH9</strain>
    </source>
</reference>
<dbReference type="CDD" id="cd07012">
    <property type="entry name" value="PBP2_Bug_TTT"/>
    <property type="match status" value="1"/>
</dbReference>
<dbReference type="Gene3D" id="3.40.190.10">
    <property type="entry name" value="Periplasmic binding protein-like II"/>
    <property type="match status" value="1"/>
</dbReference>
<dbReference type="InterPro" id="IPR005064">
    <property type="entry name" value="BUG"/>
</dbReference>
<dbReference type="Proteomes" id="UP000189627">
    <property type="component" value="Chromosome 2"/>
</dbReference>
<protein>
    <submittedName>
        <fullName evidence="3">Tripartite tricarboxylate transporter substrate binding protein</fullName>
    </submittedName>
</protein>
<dbReference type="PANTHER" id="PTHR42928">
    <property type="entry name" value="TRICARBOXYLATE-BINDING PROTEIN"/>
    <property type="match status" value="1"/>
</dbReference>
<dbReference type="PANTHER" id="PTHR42928:SF5">
    <property type="entry name" value="BLR1237 PROTEIN"/>
    <property type="match status" value="1"/>
</dbReference>
<dbReference type="KEGG" id="cuh:BJN34_31220"/>
<feature type="chain" id="PRO_5012414439" evidence="2">
    <location>
        <begin position="24"/>
        <end position="323"/>
    </location>
</feature>
<keyword evidence="2" id="KW-0732">Signal</keyword>
<dbReference type="InterPro" id="IPR042100">
    <property type="entry name" value="Bug_dom1"/>
</dbReference>